<evidence type="ECO:0000313" key="2">
    <source>
        <dbReference type="EMBL" id="KAJ7324789.1"/>
    </source>
</evidence>
<name>A0A9Q0XUC4_9SAUR</name>
<feature type="region of interest" description="Disordered" evidence="1">
    <location>
        <begin position="79"/>
        <end position="109"/>
    </location>
</feature>
<organism evidence="2 3">
    <name type="scientific">Phrynocephalus forsythii</name>
    <dbReference type="NCBI Taxonomy" id="171643"/>
    <lineage>
        <taxon>Eukaryota</taxon>
        <taxon>Metazoa</taxon>
        <taxon>Chordata</taxon>
        <taxon>Craniata</taxon>
        <taxon>Vertebrata</taxon>
        <taxon>Euteleostomi</taxon>
        <taxon>Lepidosauria</taxon>
        <taxon>Squamata</taxon>
        <taxon>Bifurcata</taxon>
        <taxon>Unidentata</taxon>
        <taxon>Episquamata</taxon>
        <taxon>Toxicofera</taxon>
        <taxon>Iguania</taxon>
        <taxon>Acrodonta</taxon>
        <taxon>Agamidae</taxon>
        <taxon>Agaminae</taxon>
        <taxon>Phrynocephalus</taxon>
    </lineage>
</organism>
<protein>
    <submittedName>
        <fullName evidence="2">Uncharacterized protein</fullName>
    </submittedName>
</protein>
<comment type="caution">
    <text evidence="2">The sequence shown here is derived from an EMBL/GenBank/DDBJ whole genome shotgun (WGS) entry which is preliminary data.</text>
</comment>
<accession>A0A9Q0XUC4</accession>
<sequence length="109" mass="11435">MARSSKDNDPAIESYEPSSFSCFYPGVTAIHGNVAAQPCNESPTPAANDPQYNYITAKPPYSKPSSRFTEHAKCIDFPATTAAEAETSEDPDGKGEDPYAAGGTDAPGS</sequence>
<evidence type="ECO:0000256" key="1">
    <source>
        <dbReference type="SAM" id="MobiDB-lite"/>
    </source>
</evidence>
<reference evidence="2" key="1">
    <citation type="journal article" date="2023" name="DNA Res.">
        <title>Chromosome-level genome assembly of Phrynocephalus forsythii using third-generation DNA sequencing and Hi-C analysis.</title>
        <authorList>
            <person name="Qi Y."/>
            <person name="Zhao W."/>
            <person name="Zhao Y."/>
            <person name="Niu C."/>
            <person name="Cao S."/>
            <person name="Zhang Y."/>
        </authorList>
    </citation>
    <scope>NUCLEOTIDE SEQUENCE</scope>
    <source>
        <tissue evidence="2">Muscle</tissue>
    </source>
</reference>
<evidence type="ECO:0000313" key="3">
    <source>
        <dbReference type="Proteomes" id="UP001142489"/>
    </source>
</evidence>
<dbReference type="EMBL" id="JAPFRF010000008">
    <property type="protein sequence ID" value="KAJ7324789.1"/>
    <property type="molecule type" value="Genomic_DNA"/>
</dbReference>
<dbReference type="Proteomes" id="UP001142489">
    <property type="component" value="Unassembled WGS sequence"/>
</dbReference>
<gene>
    <name evidence="2" type="ORF">JRQ81_017809</name>
</gene>
<proteinExistence type="predicted"/>
<keyword evidence="3" id="KW-1185">Reference proteome</keyword>
<dbReference type="AlphaFoldDB" id="A0A9Q0XUC4"/>